<accession>A0A2T7PW71</accession>
<dbReference type="AlphaFoldDB" id="A0A2T7PW71"/>
<sequence length="263" mass="28653">MRCVVLTVLSELSGEEAPEEEYLRENSFRSVYVLNDLPTPNPYSQPHPPTPPSSTMGKGLHVVLLAIVLTCTSAEDSDDKGATVSETVTIAPPGEEQVEEKIDTEKRSSDNNFCFVQGVMYNHGDIFTGHNPCIKYRCEFGVHRVVQDGCNFRQHHTCIPVNAETEINCVTYRCTRRTDNNFYFYKIDPIYSAKFCFAEGKTYRNGVTFTLSKLSPCVKYRCEEGTPKIVKEGQHLVTFGGGGGGGGVGGGGGGGGGGGYNHS</sequence>
<dbReference type="EMBL" id="PZQS01000001">
    <property type="protein sequence ID" value="PVD37663.1"/>
    <property type="molecule type" value="Genomic_DNA"/>
</dbReference>
<comment type="caution">
    <text evidence="1">The sequence shown here is derived from an EMBL/GenBank/DDBJ whole genome shotgun (WGS) entry which is preliminary data.</text>
</comment>
<keyword evidence="2" id="KW-1185">Reference proteome</keyword>
<proteinExistence type="predicted"/>
<reference evidence="1 2" key="1">
    <citation type="submission" date="2018-04" db="EMBL/GenBank/DDBJ databases">
        <title>The genome of golden apple snail Pomacea canaliculata provides insight into stress tolerance and invasive adaptation.</title>
        <authorList>
            <person name="Liu C."/>
            <person name="Liu B."/>
            <person name="Ren Y."/>
            <person name="Zhang Y."/>
            <person name="Wang H."/>
            <person name="Li S."/>
            <person name="Jiang F."/>
            <person name="Yin L."/>
            <person name="Zhang G."/>
            <person name="Qian W."/>
            <person name="Fan W."/>
        </authorList>
    </citation>
    <scope>NUCLEOTIDE SEQUENCE [LARGE SCALE GENOMIC DNA]</scope>
    <source>
        <strain evidence="1">SZHN2017</strain>
        <tissue evidence="1">Muscle</tissue>
    </source>
</reference>
<evidence type="ECO:0000313" key="1">
    <source>
        <dbReference type="EMBL" id="PVD37663.1"/>
    </source>
</evidence>
<name>A0A2T7PW71_POMCA</name>
<gene>
    <name evidence="1" type="ORF">C0Q70_00262</name>
</gene>
<evidence type="ECO:0000313" key="2">
    <source>
        <dbReference type="Proteomes" id="UP000245119"/>
    </source>
</evidence>
<dbReference type="OrthoDB" id="6114378at2759"/>
<protein>
    <submittedName>
        <fullName evidence="1">Uncharacterized protein</fullName>
    </submittedName>
</protein>
<organism evidence="1 2">
    <name type="scientific">Pomacea canaliculata</name>
    <name type="common">Golden apple snail</name>
    <dbReference type="NCBI Taxonomy" id="400727"/>
    <lineage>
        <taxon>Eukaryota</taxon>
        <taxon>Metazoa</taxon>
        <taxon>Spiralia</taxon>
        <taxon>Lophotrochozoa</taxon>
        <taxon>Mollusca</taxon>
        <taxon>Gastropoda</taxon>
        <taxon>Caenogastropoda</taxon>
        <taxon>Architaenioglossa</taxon>
        <taxon>Ampullarioidea</taxon>
        <taxon>Ampullariidae</taxon>
        <taxon>Pomacea</taxon>
    </lineage>
</organism>
<dbReference type="Proteomes" id="UP000245119">
    <property type="component" value="Linkage Group LG1"/>
</dbReference>